<dbReference type="EMBL" id="VNHS01000011">
    <property type="protein sequence ID" value="TYP70771.1"/>
    <property type="molecule type" value="Genomic_DNA"/>
</dbReference>
<reference evidence="4 5" key="1">
    <citation type="submission" date="2019-07" db="EMBL/GenBank/DDBJ databases">
        <title>Genomic Encyclopedia of Type Strains, Phase III (KMG-III): the genomes of soil and plant-associated and newly described type strains.</title>
        <authorList>
            <person name="Whitman W."/>
        </authorList>
    </citation>
    <scope>NUCLEOTIDE SEQUENCE [LARGE SCALE GENOMIC DNA]</scope>
    <source>
        <strain evidence="4 5">BL24</strain>
    </source>
</reference>
<evidence type="ECO:0000256" key="3">
    <source>
        <dbReference type="SAM" id="MobiDB-lite"/>
    </source>
</evidence>
<evidence type="ECO:0000256" key="1">
    <source>
        <dbReference type="ARBA" id="ARBA00043985"/>
    </source>
</evidence>
<keyword evidence="5" id="KW-1185">Reference proteome</keyword>
<protein>
    <submittedName>
        <fullName evidence="4">Phage shock protein A</fullName>
    </submittedName>
</protein>
<dbReference type="Proteomes" id="UP000323257">
    <property type="component" value="Unassembled WGS sequence"/>
</dbReference>
<dbReference type="InterPro" id="IPR007157">
    <property type="entry name" value="PspA_VIPP1"/>
</dbReference>
<comment type="similarity">
    <text evidence="1">Belongs to the PspA/Vipp/IM30 family.</text>
</comment>
<dbReference type="RefSeq" id="WP_148932316.1">
    <property type="nucleotide sequence ID" value="NZ_VNHS01000011.1"/>
</dbReference>
<dbReference type="PANTHER" id="PTHR31088">
    <property type="entry name" value="MEMBRANE-ASSOCIATED PROTEIN VIPP1, CHLOROPLASTIC"/>
    <property type="match status" value="1"/>
</dbReference>
<dbReference type="PANTHER" id="PTHR31088:SF6">
    <property type="entry name" value="PHAGE SHOCK PROTEIN A"/>
    <property type="match status" value="1"/>
</dbReference>
<proteinExistence type="inferred from homology"/>
<name>A0A5S5BUC1_9BACL</name>
<feature type="compositionally biased region" description="Low complexity" evidence="3">
    <location>
        <begin position="151"/>
        <end position="163"/>
    </location>
</feature>
<feature type="region of interest" description="Disordered" evidence="3">
    <location>
        <begin position="194"/>
        <end position="218"/>
    </location>
</feature>
<comment type="caution">
    <text evidence="4">The sequence shown here is derived from an EMBL/GenBank/DDBJ whole genome shotgun (WGS) entry which is preliminary data.</text>
</comment>
<gene>
    <name evidence="4" type="ORF">BCM02_111279</name>
</gene>
<feature type="coiled-coil region" evidence="2">
    <location>
        <begin position="115"/>
        <end position="149"/>
    </location>
</feature>
<sequence>MGVFERIVNLTKAAAHEVLEKLESPVLMMNQYIRDAEQEIGQVQAEIARQEAAARGFKQQHAEHARLADHYEAKAAESLAAGREAEAREALAAKLHYAEKAALQLEWHHHALARKDELTYKLDNAKAELEVMVKKRTELVARVEQAEAKSRTSMPSFSSGPSSYLEGGSAARGFQRMEEKIHQLEARLELSGKQAPYAGTPHGSQGAYGTPASAGVPTVTDPAKEALIAEQLELLRKKQASE</sequence>
<dbReference type="Pfam" id="PF04012">
    <property type="entry name" value="PspA_IM30"/>
    <property type="match status" value="1"/>
</dbReference>
<keyword evidence="2" id="KW-0175">Coiled coil</keyword>
<dbReference type="AlphaFoldDB" id="A0A5S5BUC1"/>
<dbReference type="OrthoDB" id="9779630at2"/>
<feature type="region of interest" description="Disordered" evidence="3">
    <location>
        <begin position="151"/>
        <end position="171"/>
    </location>
</feature>
<evidence type="ECO:0000313" key="4">
    <source>
        <dbReference type="EMBL" id="TYP70771.1"/>
    </source>
</evidence>
<evidence type="ECO:0000256" key="2">
    <source>
        <dbReference type="SAM" id="Coils"/>
    </source>
</evidence>
<accession>A0A5S5BUC1</accession>
<organism evidence="4 5">
    <name type="scientific">Paenibacillus methanolicus</name>
    <dbReference type="NCBI Taxonomy" id="582686"/>
    <lineage>
        <taxon>Bacteria</taxon>
        <taxon>Bacillati</taxon>
        <taxon>Bacillota</taxon>
        <taxon>Bacilli</taxon>
        <taxon>Bacillales</taxon>
        <taxon>Paenibacillaceae</taxon>
        <taxon>Paenibacillus</taxon>
    </lineage>
</organism>
<evidence type="ECO:0000313" key="5">
    <source>
        <dbReference type="Proteomes" id="UP000323257"/>
    </source>
</evidence>